<comment type="caution">
    <text evidence="1">The sequence shown here is derived from an EMBL/GenBank/DDBJ whole genome shotgun (WGS) entry which is preliminary data.</text>
</comment>
<evidence type="ECO:0000313" key="1">
    <source>
        <dbReference type="EMBL" id="GAH55068.1"/>
    </source>
</evidence>
<reference evidence="1" key="1">
    <citation type="journal article" date="2014" name="Front. Microbiol.">
        <title>High frequency of phylogenetically diverse reductive dehalogenase-homologous genes in deep subseafloor sedimentary metagenomes.</title>
        <authorList>
            <person name="Kawai M."/>
            <person name="Futagami T."/>
            <person name="Toyoda A."/>
            <person name="Takaki Y."/>
            <person name="Nishi S."/>
            <person name="Hori S."/>
            <person name="Arai W."/>
            <person name="Tsubouchi T."/>
            <person name="Morono Y."/>
            <person name="Uchiyama I."/>
            <person name="Ito T."/>
            <person name="Fujiyama A."/>
            <person name="Inagaki F."/>
            <person name="Takami H."/>
        </authorList>
    </citation>
    <scope>NUCLEOTIDE SEQUENCE</scope>
    <source>
        <strain evidence="1">Expedition CK06-06</strain>
    </source>
</reference>
<protein>
    <submittedName>
        <fullName evidence="1">Uncharacterized protein</fullName>
    </submittedName>
</protein>
<proteinExistence type="predicted"/>
<dbReference type="EMBL" id="BARU01023606">
    <property type="protein sequence ID" value="GAH55068.1"/>
    <property type="molecule type" value="Genomic_DNA"/>
</dbReference>
<dbReference type="AlphaFoldDB" id="X1IBY0"/>
<gene>
    <name evidence="1" type="ORF">S03H2_38287</name>
</gene>
<name>X1IBY0_9ZZZZ</name>
<sequence length="68" mass="8196">MTYRELFAVTDLLNDIREDREIKIHHNTKVDLAEVENYFKNLIADINKKKVRSKEPVMYYRLAIEVNK</sequence>
<accession>X1IBY0</accession>
<organism evidence="1">
    <name type="scientific">marine sediment metagenome</name>
    <dbReference type="NCBI Taxonomy" id="412755"/>
    <lineage>
        <taxon>unclassified sequences</taxon>
        <taxon>metagenomes</taxon>
        <taxon>ecological metagenomes</taxon>
    </lineage>
</organism>